<evidence type="ECO:0000313" key="1">
    <source>
        <dbReference type="EMBL" id="SVD37369.1"/>
    </source>
</evidence>
<accession>A0A382USY8</accession>
<sequence>SHSYASELIRPFPGLIQNGTAWRLQTPLDDGYVYELAFDGNDADAEILEKTTGLTLLGDCVTPYDEPVPCAVTGVLTNRRQHLARMY</sequence>
<organism evidence="1">
    <name type="scientific">marine metagenome</name>
    <dbReference type="NCBI Taxonomy" id="408172"/>
    <lineage>
        <taxon>unclassified sequences</taxon>
        <taxon>metagenomes</taxon>
        <taxon>ecological metagenomes</taxon>
    </lineage>
</organism>
<dbReference type="EMBL" id="UINC01146566">
    <property type="protein sequence ID" value="SVD37369.1"/>
    <property type="molecule type" value="Genomic_DNA"/>
</dbReference>
<reference evidence="1" key="1">
    <citation type="submission" date="2018-05" db="EMBL/GenBank/DDBJ databases">
        <authorList>
            <person name="Lanie J.A."/>
            <person name="Ng W.-L."/>
            <person name="Kazmierczak K.M."/>
            <person name="Andrzejewski T.M."/>
            <person name="Davidsen T.M."/>
            <person name="Wayne K.J."/>
            <person name="Tettelin H."/>
            <person name="Glass J.I."/>
            <person name="Rusch D."/>
            <person name="Podicherti R."/>
            <person name="Tsui H.-C.T."/>
            <person name="Winkler M.E."/>
        </authorList>
    </citation>
    <scope>NUCLEOTIDE SEQUENCE</scope>
</reference>
<protein>
    <submittedName>
        <fullName evidence="1">Uncharacterized protein</fullName>
    </submittedName>
</protein>
<name>A0A382USY8_9ZZZZ</name>
<gene>
    <name evidence="1" type="ORF">METZ01_LOCUS390223</name>
</gene>
<proteinExistence type="predicted"/>
<dbReference type="AlphaFoldDB" id="A0A382USY8"/>
<feature type="non-terminal residue" evidence="1">
    <location>
        <position position="1"/>
    </location>
</feature>